<feature type="binding site" evidence="6">
    <location>
        <position position="141"/>
    </location>
    <ligand>
        <name>S-adenosyl-L-methionine</name>
        <dbReference type="ChEBI" id="CHEBI:59789"/>
    </ligand>
</feature>
<dbReference type="PANTHER" id="PTHR31760:SF0">
    <property type="entry name" value="S-ADENOSYL-L-METHIONINE-DEPENDENT METHYLTRANSFERASES SUPERFAMILY PROTEIN"/>
    <property type="match status" value="1"/>
</dbReference>
<dbReference type="SUPFAM" id="SSF53335">
    <property type="entry name" value="S-adenosyl-L-methionine-dependent methyltransferases"/>
    <property type="match status" value="1"/>
</dbReference>
<organism evidence="7 8">
    <name type="scientific">Sulfuriferula multivorans</name>
    <dbReference type="NCBI Taxonomy" id="1559896"/>
    <lineage>
        <taxon>Bacteria</taxon>
        <taxon>Pseudomonadati</taxon>
        <taxon>Pseudomonadota</taxon>
        <taxon>Betaproteobacteria</taxon>
        <taxon>Nitrosomonadales</taxon>
        <taxon>Sulfuricellaceae</taxon>
        <taxon>Sulfuriferula</taxon>
    </lineage>
</organism>
<keyword evidence="5 6" id="KW-0949">S-adenosyl-L-methionine</keyword>
<comment type="subcellular location">
    <subcellularLocation>
        <location evidence="6">Cytoplasm</location>
    </subcellularLocation>
</comment>
<dbReference type="CDD" id="cd02440">
    <property type="entry name" value="AdoMet_MTases"/>
    <property type="match status" value="1"/>
</dbReference>
<evidence type="ECO:0000256" key="6">
    <source>
        <dbReference type="HAMAP-Rule" id="MF_00074"/>
    </source>
</evidence>
<comment type="caution">
    <text evidence="6">Lacks conserved residue(s) required for the propagation of feature annotation.</text>
</comment>
<keyword evidence="8" id="KW-1185">Reference proteome</keyword>
<dbReference type="InterPro" id="IPR029063">
    <property type="entry name" value="SAM-dependent_MTases_sf"/>
</dbReference>
<dbReference type="GO" id="GO:0005829">
    <property type="term" value="C:cytosol"/>
    <property type="evidence" value="ECO:0007669"/>
    <property type="project" value="TreeGrafter"/>
</dbReference>
<feature type="binding site" evidence="6">
    <location>
        <begin position="126"/>
        <end position="127"/>
    </location>
    <ligand>
        <name>S-adenosyl-L-methionine</name>
        <dbReference type="ChEBI" id="CHEBI:59789"/>
    </ligand>
</feature>
<reference evidence="7 8" key="1">
    <citation type="journal article" date="2019" name="Front. Microbiol.">
        <title>Genomes of Neutrophilic Sulfur-Oxidizing Chemolithoautotrophs Representing 9 Proteobacterial Species From 8 Genera.</title>
        <authorList>
            <person name="Watanabe T."/>
            <person name="Kojima H."/>
            <person name="Umezawa K."/>
            <person name="Hori C."/>
            <person name="Takasuka T.E."/>
            <person name="Kato Y."/>
            <person name="Fukui M."/>
        </authorList>
    </citation>
    <scope>NUCLEOTIDE SEQUENCE [LARGE SCALE GENOMIC DNA]</scope>
    <source>
        <strain evidence="7 8">TTN</strain>
    </source>
</reference>
<keyword evidence="4 6" id="KW-0808">Transferase</keyword>
<dbReference type="RefSeq" id="WP_124703726.1">
    <property type="nucleotide sequence ID" value="NZ_BGOW01000003.1"/>
</dbReference>
<protein>
    <recommendedName>
        <fullName evidence="6">Ribosomal RNA small subunit methyltransferase G</fullName>
        <ecNumber evidence="6">2.1.1.170</ecNumber>
    </recommendedName>
    <alternativeName>
        <fullName evidence="6">16S rRNA 7-methylguanosine methyltransferase</fullName>
        <shortName evidence="6">16S rRNA m7G methyltransferase</shortName>
    </alternativeName>
</protein>
<evidence type="ECO:0000313" key="7">
    <source>
        <dbReference type="EMBL" id="GBL44896.1"/>
    </source>
</evidence>
<evidence type="ECO:0000313" key="8">
    <source>
        <dbReference type="Proteomes" id="UP000286806"/>
    </source>
</evidence>
<comment type="catalytic activity">
    <reaction evidence="6">
        <text>guanosine(527) in 16S rRNA + S-adenosyl-L-methionine = N(7)-methylguanosine(527) in 16S rRNA + S-adenosyl-L-homocysteine</text>
        <dbReference type="Rhea" id="RHEA:42732"/>
        <dbReference type="Rhea" id="RHEA-COMP:10209"/>
        <dbReference type="Rhea" id="RHEA-COMP:10210"/>
        <dbReference type="ChEBI" id="CHEBI:57856"/>
        <dbReference type="ChEBI" id="CHEBI:59789"/>
        <dbReference type="ChEBI" id="CHEBI:74269"/>
        <dbReference type="ChEBI" id="CHEBI:74480"/>
        <dbReference type="EC" id="2.1.1.170"/>
    </reaction>
</comment>
<dbReference type="Gene3D" id="3.40.50.150">
    <property type="entry name" value="Vaccinia Virus protein VP39"/>
    <property type="match status" value="1"/>
</dbReference>
<gene>
    <name evidence="6" type="primary">rsmG</name>
    <name evidence="7" type="ORF">SFMTTN_0697</name>
</gene>
<dbReference type="PANTHER" id="PTHR31760">
    <property type="entry name" value="S-ADENOSYL-L-METHIONINE-DEPENDENT METHYLTRANSFERASES SUPERFAMILY PROTEIN"/>
    <property type="match status" value="1"/>
</dbReference>
<evidence type="ECO:0000256" key="5">
    <source>
        <dbReference type="ARBA" id="ARBA00022691"/>
    </source>
</evidence>
<comment type="similarity">
    <text evidence="6">Belongs to the methyltransferase superfamily. RNA methyltransferase RsmG family.</text>
</comment>
<dbReference type="InterPro" id="IPR003682">
    <property type="entry name" value="rRNA_ssu_MeTfrase_G"/>
</dbReference>
<dbReference type="GO" id="GO:0070043">
    <property type="term" value="F:rRNA (guanine-N7-)-methyltransferase activity"/>
    <property type="evidence" value="ECO:0007669"/>
    <property type="project" value="UniProtKB-UniRule"/>
</dbReference>
<name>A0A401JBH1_9PROT</name>
<dbReference type="AlphaFoldDB" id="A0A401JBH1"/>
<evidence type="ECO:0000256" key="1">
    <source>
        <dbReference type="ARBA" id="ARBA00022490"/>
    </source>
</evidence>
<keyword evidence="1 6" id="KW-0963">Cytoplasm</keyword>
<comment type="caution">
    <text evidence="7">The sequence shown here is derived from an EMBL/GenBank/DDBJ whole genome shotgun (WGS) entry which is preliminary data.</text>
</comment>
<keyword evidence="2 6" id="KW-0698">rRNA processing</keyword>
<evidence type="ECO:0000256" key="2">
    <source>
        <dbReference type="ARBA" id="ARBA00022552"/>
    </source>
</evidence>
<evidence type="ECO:0000256" key="4">
    <source>
        <dbReference type="ARBA" id="ARBA00022679"/>
    </source>
</evidence>
<comment type="function">
    <text evidence="6">Specifically methylates the N7 position of guanine in position 527 of 16S rRNA.</text>
</comment>
<dbReference type="HAMAP" id="MF_00074">
    <property type="entry name" value="16SrRNA_methyltr_G"/>
    <property type="match status" value="1"/>
</dbReference>
<keyword evidence="3 6" id="KW-0489">Methyltransferase</keyword>
<dbReference type="EC" id="2.1.1.170" evidence="6"/>
<feature type="binding site" evidence="6">
    <location>
        <position position="80"/>
    </location>
    <ligand>
        <name>S-adenosyl-L-methionine</name>
        <dbReference type="ChEBI" id="CHEBI:59789"/>
    </ligand>
</feature>
<proteinExistence type="inferred from homology"/>
<dbReference type="Proteomes" id="UP000286806">
    <property type="component" value="Unassembled WGS sequence"/>
</dbReference>
<sequence length="207" mass="22857">MTPYQQLETGARSLGLALDEKQLSWLMQYLSLIQKWNRVHNLTALRDPQKMLTHHLLDSLAVLPHLCADRLLDVGSGAGLPGIPLAIARPDWEITLSDSNHKKSSFQQQAVIELGLSNVRVAPGRVEDIRLEQKFDGVISRAFSEIADFIACTCHLLATNGRWYAMKGVCPDEELAQLPAGVEVERVVPLTVPGLGAQRHLIILKAV</sequence>
<dbReference type="NCBIfam" id="TIGR00138">
    <property type="entry name" value="rsmG_gidB"/>
    <property type="match status" value="1"/>
</dbReference>
<feature type="binding site" evidence="6">
    <location>
        <position position="75"/>
    </location>
    <ligand>
        <name>S-adenosyl-L-methionine</name>
        <dbReference type="ChEBI" id="CHEBI:59789"/>
    </ligand>
</feature>
<dbReference type="Pfam" id="PF02527">
    <property type="entry name" value="GidB"/>
    <property type="match status" value="1"/>
</dbReference>
<evidence type="ECO:0000256" key="3">
    <source>
        <dbReference type="ARBA" id="ARBA00022603"/>
    </source>
</evidence>
<dbReference type="PIRSF" id="PIRSF003078">
    <property type="entry name" value="GidB"/>
    <property type="match status" value="1"/>
</dbReference>
<accession>A0A401JBH1</accession>
<dbReference type="OrthoDB" id="9808773at2"/>
<dbReference type="EMBL" id="BGOW01000003">
    <property type="protein sequence ID" value="GBL44896.1"/>
    <property type="molecule type" value="Genomic_DNA"/>
</dbReference>